<dbReference type="AlphaFoldDB" id="A0A7C8IB72"/>
<dbReference type="OrthoDB" id="10261951at2759"/>
<keyword evidence="2" id="KW-1185">Reference proteome</keyword>
<sequence>MSSSIPEFRQKDCLNYFGPVEPSFVTVAAKFLASCTDGAEEQLAQSLDTFIKATQADCVGTAREKEHCWFEIRVDRPKEDFKTPRWHQDGPMRTYQEAAEGEPRSKYATTLLGPCTLLLPSNPKILETQAYVALREWLADQFEDKEPINLTNRNIARFTWGRDDSPVHSEPNIVSDRVFITVIYGSQDEIQTLWN</sequence>
<reference evidence="1 2" key="1">
    <citation type="submission" date="2020-01" db="EMBL/GenBank/DDBJ databases">
        <authorList>
            <consortium name="DOE Joint Genome Institute"/>
            <person name="Haridas S."/>
            <person name="Albert R."/>
            <person name="Binder M."/>
            <person name="Bloem J."/>
            <person name="Labutti K."/>
            <person name="Salamov A."/>
            <person name="Andreopoulos B."/>
            <person name="Baker S.E."/>
            <person name="Barry K."/>
            <person name="Bills G."/>
            <person name="Bluhm B.H."/>
            <person name="Cannon C."/>
            <person name="Castanera R."/>
            <person name="Culley D.E."/>
            <person name="Daum C."/>
            <person name="Ezra D."/>
            <person name="Gonzalez J.B."/>
            <person name="Henrissat B."/>
            <person name="Kuo A."/>
            <person name="Liang C."/>
            <person name="Lipzen A."/>
            <person name="Lutzoni F."/>
            <person name="Magnuson J."/>
            <person name="Mondo S."/>
            <person name="Nolan M."/>
            <person name="Ohm R."/>
            <person name="Pangilinan J."/>
            <person name="Park H.-J.H."/>
            <person name="Ramirez L."/>
            <person name="Alfaro M."/>
            <person name="Sun H."/>
            <person name="Tritt A."/>
            <person name="Yoshinaga Y."/>
            <person name="Zwiers L.-H.L."/>
            <person name="Turgeon B.G."/>
            <person name="Goodwin S.B."/>
            <person name="Spatafora J.W."/>
            <person name="Crous P.W."/>
            <person name="Grigoriev I.V."/>
        </authorList>
    </citation>
    <scope>NUCLEOTIDE SEQUENCE [LARGE SCALE GENOMIC DNA]</scope>
    <source>
        <strain evidence="1 2">CBS 611.86</strain>
    </source>
</reference>
<accession>A0A7C8IB72</accession>
<evidence type="ECO:0000313" key="2">
    <source>
        <dbReference type="Proteomes" id="UP000481861"/>
    </source>
</evidence>
<proteinExistence type="predicted"/>
<evidence type="ECO:0008006" key="3">
    <source>
        <dbReference type="Google" id="ProtNLM"/>
    </source>
</evidence>
<dbReference type="EMBL" id="JAADJZ010000009">
    <property type="protein sequence ID" value="KAF2872731.1"/>
    <property type="molecule type" value="Genomic_DNA"/>
</dbReference>
<name>A0A7C8IB72_9PLEO</name>
<gene>
    <name evidence="1" type="ORF">BDV95DRAFT_618378</name>
</gene>
<comment type="caution">
    <text evidence="1">The sequence shown here is derived from an EMBL/GenBank/DDBJ whole genome shotgun (WGS) entry which is preliminary data.</text>
</comment>
<dbReference type="Proteomes" id="UP000481861">
    <property type="component" value="Unassembled WGS sequence"/>
</dbReference>
<protein>
    <recommendedName>
        <fullName evidence="3">Clavaminate synthase-like protein</fullName>
    </recommendedName>
</protein>
<organism evidence="1 2">
    <name type="scientific">Massariosphaeria phaeospora</name>
    <dbReference type="NCBI Taxonomy" id="100035"/>
    <lineage>
        <taxon>Eukaryota</taxon>
        <taxon>Fungi</taxon>
        <taxon>Dikarya</taxon>
        <taxon>Ascomycota</taxon>
        <taxon>Pezizomycotina</taxon>
        <taxon>Dothideomycetes</taxon>
        <taxon>Pleosporomycetidae</taxon>
        <taxon>Pleosporales</taxon>
        <taxon>Pleosporales incertae sedis</taxon>
        <taxon>Massariosphaeria</taxon>
    </lineage>
</organism>
<evidence type="ECO:0000313" key="1">
    <source>
        <dbReference type="EMBL" id="KAF2872731.1"/>
    </source>
</evidence>